<dbReference type="InterPro" id="IPR042095">
    <property type="entry name" value="SUMF_sf"/>
</dbReference>
<feature type="domain" description="Lcl C-terminal" evidence="3">
    <location>
        <begin position="457"/>
        <end position="605"/>
    </location>
</feature>
<sequence length="1140" mass="117528">MLRPDNGQVVVNPWRCWTSTLAAVALLLGAIGCGSGGATGGPGTDVADTTPDPGANEQDSVFEVDVTTPDVPQEVINPGCQSDSECDDSVACTEDKCLQGVCKNVTNNALCSSGEVCDLSYGGCTKAKSCFSDDDCDDVLDCSIEGCDQDMHLCQQIFDDTRCPAGTICLVPEGFDNTPATHMVHGQLETFSGCVVGKRCQTDVDCQPVGEPSNCSIGSCVVGVCFYSSNHEMCDDGDACNGVEQCMPVSTDTSNCFDDVTWKCDTDNGCTFDDYCGYRSCGYYNPPNCDDHNPGTDDNCDPATGCTHTFNTAPCDDWNQCTSNDHYVNGECRGENNAAPCDDFQICTIDDHCENGKCIGNETDPCDDGNPCTKDSCVPGVTQTCAEGEDACVGADGTGMGCMHEPSNEGAACNEYCTQGVCQSGFCQGSTCPAGTLCEAGSQCKPISFHDAGNGHMADLNSGLVWENVPSSTVFTWDDAKAHCESMGSGWRLPTIDELRSLVVGCPDTEPGGACPVHEDCTSYATCYGSGDLCGCAPWYGPGLFGFYVATVFPLESYDGPSEFWSSTETPYYGFYGERAFVVDFSAAAVDDLDVTVGLGAWCVREAVDCGTCPSNQDLCLDGSCICQPTCMGKSCGGDGCGGTCGSCQGAQETCVQGKCVCQPACSGKECGADGCGGSCASCPAAHALCVDGVCVCFPSCNGKQCGSDGCGGTCGSCQGAQDACVAGSCVCQSACSGKQCGMDGCGSDCGTCAGPHDVCVSGACVCQAFCDAGKCGPDGCGGTCTCSGSQDTCVSGACVCQSACSGKQCGDDGCGGSCGTCAGIQDACIAGSCVCQPACRQCGSDGCGGSCGMCSNELAVCVDGVCCIADCAGRQCGDDGCGGSCGTCTGDDACSFNGQCVYPGIIWIALPSGTYEMGSTGGEANEQPVHAVTLNGFEMAATEVTVAQYEMCFLAGMCGGAGTWPKSCNWHMTGKEQHPINCVDWSQAKAYCQWARSRLCTEAEWEYGARSAGKNQAYPWGDVEASCEYAVMFGNDDDGCGTGGTWAVCSKTAGNSEQGVCDLAGNVWEWVADWLGPYSADAETNPTGPVAGSERVIRGGSYFGGFLFDFFYVRASVRGGRDPGRVDSTMGFRCCRGSN</sequence>
<dbReference type="PROSITE" id="PS51257">
    <property type="entry name" value="PROKAR_LIPOPROTEIN"/>
    <property type="match status" value="1"/>
</dbReference>
<organism evidence="4 5">
    <name type="scientific">Candidatus Magasanikbacteria bacterium GW2011_GWA2_42_32</name>
    <dbReference type="NCBI Taxonomy" id="1619039"/>
    <lineage>
        <taxon>Bacteria</taxon>
        <taxon>Candidatus Magasanikiibacteriota</taxon>
    </lineage>
</organism>
<gene>
    <name evidence="4" type="ORF">UV20_C0001G0235</name>
</gene>
<dbReference type="InterPro" id="IPR011460">
    <property type="entry name" value="Lcl_C"/>
</dbReference>
<dbReference type="InterPro" id="IPR051043">
    <property type="entry name" value="Sulfatase_Mod_Factor_Kinase"/>
</dbReference>
<dbReference type="AlphaFoldDB" id="A0A0G1A9A7"/>
<dbReference type="Proteomes" id="UP000034837">
    <property type="component" value="Unassembled WGS sequence"/>
</dbReference>
<dbReference type="PANTHER" id="PTHR23150">
    <property type="entry name" value="SULFATASE MODIFYING FACTOR 1, 2"/>
    <property type="match status" value="1"/>
</dbReference>
<evidence type="ECO:0000256" key="1">
    <source>
        <dbReference type="SAM" id="SignalP"/>
    </source>
</evidence>
<evidence type="ECO:0000259" key="3">
    <source>
        <dbReference type="Pfam" id="PF07603"/>
    </source>
</evidence>
<feature type="domain" description="Sulfatase-modifying factor enzyme-like" evidence="2">
    <location>
        <begin position="908"/>
        <end position="1137"/>
    </location>
</feature>
<dbReference type="PANTHER" id="PTHR23150:SF19">
    <property type="entry name" value="FORMYLGLYCINE-GENERATING ENZYME"/>
    <property type="match status" value="1"/>
</dbReference>
<dbReference type="InterPro" id="IPR016187">
    <property type="entry name" value="CTDL_fold"/>
</dbReference>
<dbReference type="GO" id="GO:0120147">
    <property type="term" value="F:formylglycine-generating oxidase activity"/>
    <property type="evidence" value="ECO:0007669"/>
    <property type="project" value="TreeGrafter"/>
</dbReference>
<evidence type="ECO:0000259" key="2">
    <source>
        <dbReference type="Pfam" id="PF03781"/>
    </source>
</evidence>
<dbReference type="SUPFAM" id="SSF56436">
    <property type="entry name" value="C-type lectin-like"/>
    <property type="match status" value="1"/>
</dbReference>
<comment type="caution">
    <text evidence="4">The sequence shown here is derived from an EMBL/GenBank/DDBJ whole genome shotgun (WGS) entry which is preliminary data.</text>
</comment>
<feature type="chain" id="PRO_5002535917" evidence="1">
    <location>
        <begin position="41"/>
        <end position="1140"/>
    </location>
</feature>
<protein>
    <submittedName>
        <fullName evidence="4">Uncharacterized protein</fullName>
    </submittedName>
</protein>
<dbReference type="EMBL" id="LCDO01000001">
    <property type="protein sequence ID" value="KKS57595.1"/>
    <property type="molecule type" value="Genomic_DNA"/>
</dbReference>
<name>A0A0G1A9A7_9BACT</name>
<proteinExistence type="predicted"/>
<reference evidence="4 5" key="1">
    <citation type="journal article" date="2015" name="Nature">
        <title>rRNA introns, odd ribosomes, and small enigmatic genomes across a large radiation of phyla.</title>
        <authorList>
            <person name="Brown C.T."/>
            <person name="Hug L.A."/>
            <person name="Thomas B.C."/>
            <person name="Sharon I."/>
            <person name="Castelle C.J."/>
            <person name="Singh A."/>
            <person name="Wilkins M.J."/>
            <person name="Williams K.H."/>
            <person name="Banfield J.F."/>
        </authorList>
    </citation>
    <scope>NUCLEOTIDE SEQUENCE [LARGE SCALE GENOMIC DNA]</scope>
</reference>
<evidence type="ECO:0000313" key="4">
    <source>
        <dbReference type="EMBL" id="KKS57595.1"/>
    </source>
</evidence>
<accession>A0A0G1A9A7</accession>
<dbReference type="Gene3D" id="3.90.1580.10">
    <property type="entry name" value="paralog of FGE (formylglycine-generating enzyme)"/>
    <property type="match status" value="1"/>
</dbReference>
<feature type="signal peptide" evidence="1">
    <location>
        <begin position="1"/>
        <end position="40"/>
    </location>
</feature>
<dbReference type="Pfam" id="PF07603">
    <property type="entry name" value="Lcl_C"/>
    <property type="match status" value="1"/>
</dbReference>
<keyword evidence="1" id="KW-0732">Signal</keyword>
<dbReference type="InterPro" id="IPR005532">
    <property type="entry name" value="SUMF_dom"/>
</dbReference>
<dbReference type="Pfam" id="PF03781">
    <property type="entry name" value="FGE-sulfatase"/>
    <property type="match status" value="1"/>
</dbReference>
<evidence type="ECO:0000313" key="5">
    <source>
        <dbReference type="Proteomes" id="UP000034837"/>
    </source>
</evidence>